<dbReference type="AlphaFoldDB" id="A0A7X5BX86"/>
<keyword evidence="3 6" id="KW-0812">Transmembrane</keyword>
<evidence type="ECO:0000256" key="6">
    <source>
        <dbReference type="SAM" id="Phobius"/>
    </source>
</evidence>
<keyword evidence="8" id="KW-1185">Reference proteome</keyword>
<feature type="transmembrane region" description="Helical" evidence="6">
    <location>
        <begin position="107"/>
        <end position="126"/>
    </location>
</feature>
<dbReference type="OrthoDB" id="8274074at2"/>
<evidence type="ECO:0000256" key="1">
    <source>
        <dbReference type="ARBA" id="ARBA00004141"/>
    </source>
</evidence>
<feature type="transmembrane region" description="Helical" evidence="6">
    <location>
        <begin position="343"/>
        <end position="365"/>
    </location>
</feature>
<comment type="subcellular location">
    <subcellularLocation>
        <location evidence="1">Membrane</location>
        <topology evidence="1">Multi-pass membrane protein</topology>
    </subcellularLocation>
</comment>
<evidence type="ECO:0000256" key="3">
    <source>
        <dbReference type="ARBA" id="ARBA00022692"/>
    </source>
</evidence>
<reference evidence="7 8" key="1">
    <citation type="submission" date="2020-01" db="EMBL/GenBank/DDBJ databases">
        <title>Paenibacillus soybeanensis sp. nov. isolated from the nodules of soybean (Glycine max(L.) Merr).</title>
        <authorList>
            <person name="Wang H."/>
        </authorList>
    </citation>
    <scope>NUCLEOTIDE SEQUENCE [LARGE SCALE GENOMIC DNA]</scope>
    <source>
        <strain evidence="7 8">DSM 23054</strain>
    </source>
</reference>
<dbReference type="Pfam" id="PF13520">
    <property type="entry name" value="AA_permease_2"/>
    <property type="match status" value="1"/>
</dbReference>
<feature type="transmembrane region" description="Helical" evidence="6">
    <location>
        <begin position="218"/>
        <end position="237"/>
    </location>
</feature>
<evidence type="ECO:0000313" key="8">
    <source>
        <dbReference type="Proteomes" id="UP000558113"/>
    </source>
</evidence>
<name>A0A7X5BX86_9BACL</name>
<gene>
    <name evidence="7" type="ORF">GT003_03790</name>
</gene>
<proteinExistence type="predicted"/>
<feature type="transmembrane region" description="Helical" evidence="6">
    <location>
        <begin position="301"/>
        <end position="323"/>
    </location>
</feature>
<evidence type="ECO:0000256" key="5">
    <source>
        <dbReference type="ARBA" id="ARBA00023136"/>
    </source>
</evidence>
<dbReference type="GO" id="GO:0022857">
    <property type="term" value="F:transmembrane transporter activity"/>
    <property type="evidence" value="ECO:0007669"/>
    <property type="project" value="InterPro"/>
</dbReference>
<dbReference type="InterPro" id="IPR002293">
    <property type="entry name" value="AA/rel_permease1"/>
</dbReference>
<feature type="transmembrane region" description="Helical" evidence="6">
    <location>
        <begin position="485"/>
        <end position="508"/>
    </location>
</feature>
<accession>A0A7X5BX86</accession>
<feature type="transmembrane region" description="Helical" evidence="6">
    <location>
        <begin position="433"/>
        <end position="454"/>
    </location>
</feature>
<dbReference type="EMBL" id="JAAAMU010000002">
    <property type="protein sequence ID" value="NBC68116.1"/>
    <property type="molecule type" value="Genomic_DNA"/>
</dbReference>
<feature type="transmembrane region" description="Helical" evidence="6">
    <location>
        <begin position="514"/>
        <end position="530"/>
    </location>
</feature>
<dbReference type="PANTHER" id="PTHR45649">
    <property type="entry name" value="AMINO-ACID PERMEASE BAT1"/>
    <property type="match status" value="1"/>
</dbReference>
<feature type="transmembrane region" description="Helical" evidence="6">
    <location>
        <begin position="146"/>
        <end position="166"/>
    </location>
</feature>
<protein>
    <submittedName>
        <fullName evidence="7">Amino acid permease</fullName>
    </submittedName>
</protein>
<feature type="transmembrane region" description="Helical" evidence="6">
    <location>
        <begin position="178"/>
        <end position="198"/>
    </location>
</feature>
<comment type="caution">
    <text evidence="7">The sequence shown here is derived from an EMBL/GenBank/DDBJ whole genome shotgun (WGS) entry which is preliminary data.</text>
</comment>
<dbReference type="Gene3D" id="1.20.1740.10">
    <property type="entry name" value="Amino acid/polyamine transporter I"/>
    <property type="match status" value="1"/>
</dbReference>
<dbReference type="RefSeq" id="WP_161694603.1">
    <property type="nucleotide sequence ID" value="NZ_JAAAMU010000002.1"/>
</dbReference>
<sequence length="568" mass="60995">MVWLWIGCAIFAAVCALSLLLAREAERNAMLSLHQPLRQHTAYVRYMRDKHDLNGFGFAQQLTRHMGGLSTFGLSFSSLPLIGGAIFLLGPAVAAGGPAVIGIGWPILGLFGLLTACSVAAFASAIPTAGGCYHWSLATGGRRSGLWSGWLHAAGSVLLLATTNIWLADWFCRTLQRLWGYTGSSGFFYLVLVTLFITQAAANARTGRVLGRLMSWSAGFQVALLAAILVILVTIAWPGLYPFQILGYTADFWNSVNGAGGGETSAVLGLLLLQRLFLGIGDAAQAGEETRDPRIALPWSIYLSTAGLSILGFVLFAFILLHARVGSEGLRALPALGDWLVDVWGRWGDASTLCFFLLAIVPVWMNGSSTMAAGSRTLFAMARDESIPFAGKLSVVSVDYRVPIRAVLALAAAAGVIATFFVMTVPASSLLTMVMQLVLLSVIAMHAALAIPIAGRLRETLQESDARKASSGIRKRSKLRGPWELGKYASAVDAVVVCWLTGSALLALWLLKPAALLIAAGCLLAGAWCIERKQRSLRRKTPVKIVGSLRFGRRSMDECIRIERKFPQ</sequence>
<keyword evidence="2" id="KW-0813">Transport</keyword>
<keyword evidence="5 6" id="KW-0472">Membrane</keyword>
<keyword evidence="4 6" id="KW-1133">Transmembrane helix</keyword>
<evidence type="ECO:0000256" key="2">
    <source>
        <dbReference type="ARBA" id="ARBA00022448"/>
    </source>
</evidence>
<evidence type="ECO:0000313" key="7">
    <source>
        <dbReference type="EMBL" id="NBC68116.1"/>
    </source>
</evidence>
<feature type="transmembrane region" description="Helical" evidence="6">
    <location>
        <begin position="407"/>
        <end position="427"/>
    </location>
</feature>
<feature type="transmembrane region" description="Helical" evidence="6">
    <location>
        <begin position="72"/>
        <end position="95"/>
    </location>
</feature>
<evidence type="ECO:0000256" key="4">
    <source>
        <dbReference type="ARBA" id="ARBA00022989"/>
    </source>
</evidence>
<organism evidence="7 8">
    <name type="scientific">Paenibacillus sacheonensis</name>
    <dbReference type="NCBI Taxonomy" id="742054"/>
    <lineage>
        <taxon>Bacteria</taxon>
        <taxon>Bacillati</taxon>
        <taxon>Bacillota</taxon>
        <taxon>Bacilli</taxon>
        <taxon>Bacillales</taxon>
        <taxon>Paenibacillaceae</taxon>
        <taxon>Paenibacillus</taxon>
    </lineage>
</organism>
<dbReference type="Proteomes" id="UP000558113">
    <property type="component" value="Unassembled WGS sequence"/>
</dbReference>
<dbReference type="PANTHER" id="PTHR45649:SF26">
    <property type="entry name" value="OS04G0435100 PROTEIN"/>
    <property type="match status" value="1"/>
</dbReference>
<dbReference type="GO" id="GO:0016020">
    <property type="term" value="C:membrane"/>
    <property type="evidence" value="ECO:0007669"/>
    <property type="project" value="UniProtKB-SubCell"/>
</dbReference>